<comment type="catalytic activity">
    <reaction evidence="1">
        <text>ATP + protein L-histidine = ADP + protein N-phospho-L-histidine.</text>
        <dbReference type="EC" id="2.7.13.3"/>
    </reaction>
</comment>
<dbReference type="PROSITE" id="PS50113">
    <property type="entry name" value="PAC"/>
    <property type="match status" value="1"/>
</dbReference>
<dbReference type="AlphaFoldDB" id="A0A2S4ATK5"/>
<dbReference type="PRINTS" id="PR00344">
    <property type="entry name" value="BCTRLSENSOR"/>
</dbReference>
<feature type="modified residue" description="4-aspartylphosphate" evidence="5">
    <location>
        <position position="687"/>
    </location>
</feature>
<dbReference type="Proteomes" id="UP000237068">
    <property type="component" value="Unassembled WGS sequence"/>
</dbReference>
<feature type="transmembrane region" description="Helical" evidence="6">
    <location>
        <begin position="210"/>
        <end position="231"/>
    </location>
</feature>
<reference evidence="12 13" key="1">
    <citation type="submission" date="2018-01" db="EMBL/GenBank/DDBJ databases">
        <title>Denitrification phenotypes of diverse strains of Pseudomonas stutzeri.</title>
        <authorList>
            <person name="Milligan D.A."/>
            <person name="Bergaust L."/>
            <person name="Bakken L.R."/>
            <person name="Frostegard A."/>
        </authorList>
    </citation>
    <scope>NUCLEOTIDE SEQUENCE [LARGE SCALE GENOMIC DNA]</scope>
    <source>
        <strain evidence="12 13">24a13</strain>
    </source>
</reference>
<dbReference type="EMBL" id="PPXG01000001">
    <property type="protein sequence ID" value="POH84768.1"/>
    <property type="molecule type" value="Genomic_DNA"/>
</dbReference>
<dbReference type="InterPro" id="IPR003661">
    <property type="entry name" value="HisK_dim/P_dom"/>
</dbReference>
<evidence type="ECO:0000313" key="13">
    <source>
        <dbReference type="Proteomes" id="UP000237068"/>
    </source>
</evidence>
<evidence type="ECO:0000256" key="2">
    <source>
        <dbReference type="ARBA" id="ARBA00012438"/>
    </source>
</evidence>
<evidence type="ECO:0000259" key="9">
    <source>
        <dbReference type="PROSITE" id="PS50112"/>
    </source>
</evidence>
<dbReference type="InterPro" id="IPR001789">
    <property type="entry name" value="Sig_transdc_resp-reg_receiver"/>
</dbReference>
<dbReference type="GO" id="GO:0016020">
    <property type="term" value="C:membrane"/>
    <property type="evidence" value="ECO:0007669"/>
    <property type="project" value="UniProtKB-UniRule"/>
</dbReference>
<feature type="domain" description="MHYT" evidence="11">
    <location>
        <begin position="5"/>
        <end position="194"/>
    </location>
</feature>
<dbReference type="Pfam" id="PF08448">
    <property type="entry name" value="PAS_4"/>
    <property type="match status" value="1"/>
</dbReference>
<dbReference type="Pfam" id="PF00072">
    <property type="entry name" value="Response_reg"/>
    <property type="match status" value="1"/>
</dbReference>
<feature type="domain" description="PAC" evidence="10">
    <location>
        <begin position="326"/>
        <end position="376"/>
    </location>
</feature>
<evidence type="ECO:0000259" key="10">
    <source>
        <dbReference type="PROSITE" id="PS50113"/>
    </source>
</evidence>
<dbReference type="SUPFAM" id="SSF55785">
    <property type="entry name" value="PYP-like sensor domain (PAS domain)"/>
    <property type="match status" value="1"/>
</dbReference>
<feature type="transmembrane region" description="Helical" evidence="6">
    <location>
        <begin position="41"/>
        <end position="66"/>
    </location>
</feature>
<evidence type="ECO:0000259" key="11">
    <source>
        <dbReference type="PROSITE" id="PS50924"/>
    </source>
</evidence>
<evidence type="ECO:0000256" key="6">
    <source>
        <dbReference type="PROSITE-ProRule" id="PRU00244"/>
    </source>
</evidence>
<feature type="transmembrane region" description="Helical" evidence="6">
    <location>
        <begin position="139"/>
        <end position="159"/>
    </location>
</feature>
<dbReference type="InterPro" id="IPR005467">
    <property type="entry name" value="His_kinase_dom"/>
</dbReference>
<evidence type="ECO:0000256" key="4">
    <source>
        <dbReference type="ARBA" id="ARBA00022777"/>
    </source>
</evidence>
<feature type="domain" description="Histidine kinase" evidence="7">
    <location>
        <begin position="389"/>
        <end position="609"/>
    </location>
</feature>
<dbReference type="CDD" id="cd00130">
    <property type="entry name" value="PAS"/>
    <property type="match status" value="1"/>
</dbReference>
<dbReference type="Pfam" id="PF00512">
    <property type="entry name" value="HisKA"/>
    <property type="match status" value="1"/>
</dbReference>
<keyword evidence="6" id="KW-0812">Transmembrane</keyword>
<dbReference type="SMART" id="SM00091">
    <property type="entry name" value="PAS"/>
    <property type="match status" value="1"/>
</dbReference>
<dbReference type="SMART" id="SM00387">
    <property type="entry name" value="HATPase_c"/>
    <property type="match status" value="1"/>
</dbReference>
<feature type="domain" description="Response regulatory" evidence="8">
    <location>
        <begin position="637"/>
        <end position="747"/>
    </location>
</feature>
<evidence type="ECO:0000256" key="5">
    <source>
        <dbReference type="PROSITE-ProRule" id="PRU00169"/>
    </source>
</evidence>
<dbReference type="InterPro" id="IPR036097">
    <property type="entry name" value="HisK_dim/P_sf"/>
</dbReference>
<feature type="transmembrane region" description="Helical" evidence="6">
    <location>
        <begin position="109"/>
        <end position="133"/>
    </location>
</feature>
<feature type="transmembrane region" description="Helical" evidence="6">
    <location>
        <begin position="171"/>
        <end position="190"/>
    </location>
</feature>
<dbReference type="InterPro" id="IPR005330">
    <property type="entry name" value="MHYT_dom"/>
</dbReference>
<dbReference type="GO" id="GO:0000155">
    <property type="term" value="F:phosphorelay sensor kinase activity"/>
    <property type="evidence" value="ECO:0007669"/>
    <property type="project" value="InterPro"/>
</dbReference>
<keyword evidence="6" id="KW-1133">Transmembrane helix</keyword>
<sequence length="762" mass="81760">MHTTYNIALVSLSILIAIAGSFTALDLASRNRVAHGWARHAWLAAAAACMGGSIWSMHFIGMLAFGMPGVEIQYDVGLTVWSFVLPMVVTAISFFAVGAKGSNGATLGVGGLFMGLGIGAMHYMGMAAMTLHAELSYDWAWVAVSFAIAIGASTVALWLSAKGARPLLQGISAVAMGFAIAGMHYVAMIGAHFTPLDLEIPVTAGGGLDLVTLASAVSGSTFIVLFFGLAASMHDRRRAILSEREASALRLSEERFRELYSKTPLPLHSLDHDGRLESVSDAWLALVGFRREDVIGRQLISFMTEASARQMIEQDWPVLLETGECLNAEYRLVARAGIFVDVLASTRIETTSGGSLILGGLVNVTERRQAEAALRQAQKMEAVGKLTGGIAHDFNNLLAVVGGNLELLRKRIPSGETRVDSLIANALQATQRGAGLVQRLLTFARKQELRPSSILLPDLVMGVRELLQRSVEANITVDMRFPLNLPPAFVDANQLEMVLINLVVNARDAMPNGGTICIEGQSRRSATTHDGHTQRDYVVLTVRDNGCGMPAEILSRATDPFFTTKGPNKGTGLGLSMAHGLAEQSGGRLEIQSSPGNGTTIELWLPQGTTQQTQHDDEVIEVPGTLLPHTMSRVSLAVLVVDDDPLVLENTSALLEDLGYRVTAVDNGEAALSLLRRQGNFDILVTDHMMPGMTGAQLAETIHTERPGLPVLLVSGYADLAEGNRRLHTLAKPFTQTSLVHAMNQAMDRPDSGVVVELYPSH</sequence>
<dbReference type="SMART" id="SM00448">
    <property type="entry name" value="REC"/>
    <property type="match status" value="1"/>
</dbReference>
<organism evidence="12 13">
    <name type="scientific">Stutzerimonas stutzeri</name>
    <name type="common">Pseudomonas stutzeri</name>
    <dbReference type="NCBI Taxonomy" id="316"/>
    <lineage>
        <taxon>Bacteria</taxon>
        <taxon>Pseudomonadati</taxon>
        <taxon>Pseudomonadota</taxon>
        <taxon>Gammaproteobacteria</taxon>
        <taxon>Pseudomonadales</taxon>
        <taxon>Pseudomonadaceae</taxon>
        <taxon>Stutzerimonas</taxon>
    </lineage>
</organism>
<dbReference type="PROSITE" id="PS50112">
    <property type="entry name" value="PAS"/>
    <property type="match status" value="1"/>
</dbReference>
<dbReference type="Gene3D" id="3.40.50.2300">
    <property type="match status" value="1"/>
</dbReference>
<feature type="domain" description="PAS" evidence="9">
    <location>
        <begin position="252"/>
        <end position="323"/>
    </location>
</feature>
<dbReference type="InterPro" id="IPR004358">
    <property type="entry name" value="Sig_transdc_His_kin-like_C"/>
</dbReference>
<evidence type="ECO:0000256" key="3">
    <source>
        <dbReference type="ARBA" id="ARBA00022553"/>
    </source>
</evidence>
<evidence type="ECO:0000259" key="7">
    <source>
        <dbReference type="PROSITE" id="PS50109"/>
    </source>
</evidence>
<dbReference type="Gene3D" id="1.10.287.130">
    <property type="match status" value="1"/>
</dbReference>
<accession>A0A2S4ATK5</accession>
<dbReference type="PROSITE" id="PS50924">
    <property type="entry name" value="MHYT"/>
    <property type="match status" value="1"/>
</dbReference>
<dbReference type="PANTHER" id="PTHR43065">
    <property type="entry name" value="SENSOR HISTIDINE KINASE"/>
    <property type="match status" value="1"/>
</dbReference>
<dbReference type="InterPro" id="IPR011006">
    <property type="entry name" value="CheY-like_superfamily"/>
</dbReference>
<keyword evidence="6" id="KW-0472">Membrane</keyword>
<dbReference type="InterPro" id="IPR035965">
    <property type="entry name" value="PAS-like_dom_sf"/>
</dbReference>
<dbReference type="NCBIfam" id="TIGR00229">
    <property type="entry name" value="sensory_box"/>
    <property type="match status" value="1"/>
</dbReference>
<dbReference type="InterPro" id="IPR003594">
    <property type="entry name" value="HATPase_dom"/>
</dbReference>
<dbReference type="SUPFAM" id="SSF55874">
    <property type="entry name" value="ATPase domain of HSP90 chaperone/DNA topoisomerase II/histidine kinase"/>
    <property type="match status" value="1"/>
</dbReference>
<dbReference type="SUPFAM" id="SSF52172">
    <property type="entry name" value="CheY-like"/>
    <property type="match status" value="1"/>
</dbReference>
<dbReference type="Gene3D" id="3.30.565.10">
    <property type="entry name" value="Histidine kinase-like ATPase, C-terminal domain"/>
    <property type="match status" value="1"/>
</dbReference>
<dbReference type="PROSITE" id="PS50109">
    <property type="entry name" value="HIS_KIN"/>
    <property type="match status" value="1"/>
</dbReference>
<dbReference type="InterPro" id="IPR013656">
    <property type="entry name" value="PAS_4"/>
</dbReference>
<feature type="transmembrane region" description="Helical" evidence="6">
    <location>
        <begin position="6"/>
        <end position="29"/>
    </location>
</feature>
<dbReference type="RefSeq" id="WP_103454729.1">
    <property type="nucleotide sequence ID" value="NZ_JAMOHQ010000001.1"/>
</dbReference>
<dbReference type="Pfam" id="PF02518">
    <property type="entry name" value="HATPase_c"/>
    <property type="match status" value="1"/>
</dbReference>
<proteinExistence type="predicted"/>
<dbReference type="InterPro" id="IPR036890">
    <property type="entry name" value="HATPase_C_sf"/>
</dbReference>
<name>A0A2S4ATK5_STUST</name>
<dbReference type="Gene3D" id="3.30.450.20">
    <property type="entry name" value="PAS domain"/>
    <property type="match status" value="1"/>
</dbReference>
<evidence type="ECO:0000256" key="1">
    <source>
        <dbReference type="ARBA" id="ARBA00000085"/>
    </source>
</evidence>
<evidence type="ECO:0000313" key="12">
    <source>
        <dbReference type="EMBL" id="POH84768.1"/>
    </source>
</evidence>
<dbReference type="PANTHER" id="PTHR43065:SF49">
    <property type="entry name" value="HISTIDINE KINASE"/>
    <property type="match status" value="1"/>
</dbReference>
<keyword evidence="4 12" id="KW-0418">Kinase</keyword>
<keyword evidence="4 12" id="KW-0808">Transferase</keyword>
<dbReference type="InterPro" id="IPR000700">
    <property type="entry name" value="PAS-assoc_C"/>
</dbReference>
<dbReference type="CDD" id="cd00082">
    <property type="entry name" value="HisKA"/>
    <property type="match status" value="1"/>
</dbReference>
<feature type="transmembrane region" description="Helical" evidence="6">
    <location>
        <begin position="78"/>
        <end position="97"/>
    </location>
</feature>
<protein>
    <recommendedName>
        <fullName evidence="2">histidine kinase</fullName>
        <ecNumber evidence="2">2.7.13.3</ecNumber>
    </recommendedName>
</protein>
<evidence type="ECO:0000259" key="8">
    <source>
        <dbReference type="PROSITE" id="PS50110"/>
    </source>
</evidence>
<keyword evidence="3 5" id="KW-0597">Phosphoprotein</keyword>
<dbReference type="SMART" id="SM00388">
    <property type="entry name" value="HisKA"/>
    <property type="match status" value="1"/>
</dbReference>
<dbReference type="EC" id="2.7.13.3" evidence="2"/>
<dbReference type="Pfam" id="PF03707">
    <property type="entry name" value="MHYT"/>
    <property type="match status" value="2"/>
</dbReference>
<gene>
    <name evidence="12" type="ORF">CXK91_02035</name>
</gene>
<dbReference type="OrthoDB" id="9772100at2"/>
<comment type="caution">
    <text evidence="12">The sequence shown here is derived from an EMBL/GenBank/DDBJ whole genome shotgun (WGS) entry which is preliminary data.</text>
</comment>
<dbReference type="InterPro" id="IPR000014">
    <property type="entry name" value="PAS"/>
</dbReference>
<dbReference type="SUPFAM" id="SSF47384">
    <property type="entry name" value="Homodimeric domain of signal transducing histidine kinase"/>
    <property type="match status" value="1"/>
</dbReference>
<dbReference type="PROSITE" id="PS50110">
    <property type="entry name" value="RESPONSE_REGULATORY"/>
    <property type="match status" value="1"/>
</dbReference>